<dbReference type="EMBL" id="WNYA01000001">
    <property type="protein sequence ID" value="KAG8599217.1"/>
    <property type="molecule type" value="Genomic_DNA"/>
</dbReference>
<proteinExistence type="predicted"/>
<accession>A0AAV7DNW8</accession>
<gene>
    <name evidence="2" type="ORF">GDO81_002945</name>
</gene>
<dbReference type="AlphaFoldDB" id="A0AAV7DNW8"/>
<evidence type="ECO:0000256" key="1">
    <source>
        <dbReference type="SAM" id="SignalP"/>
    </source>
</evidence>
<name>A0AAV7DNW8_ENGPU</name>
<reference evidence="2" key="1">
    <citation type="thesis" date="2020" institute="ProQuest LLC" country="789 East Eisenhower Parkway, Ann Arbor, MI, USA">
        <title>Comparative Genomics and Chromosome Evolution.</title>
        <authorList>
            <person name="Mudd A.B."/>
        </authorList>
    </citation>
    <scope>NUCLEOTIDE SEQUENCE</scope>
    <source>
        <strain evidence="2">237g6f4</strain>
        <tissue evidence="2">Blood</tissue>
    </source>
</reference>
<protein>
    <submittedName>
        <fullName evidence="2">Uncharacterized protein</fullName>
    </submittedName>
</protein>
<organism evidence="2 3">
    <name type="scientific">Engystomops pustulosus</name>
    <name type="common">Tungara frog</name>
    <name type="synonym">Physalaemus pustulosus</name>
    <dbReference type="NCBI Taxonomy" id="76066"/>
    <lineage>
        <taxon>Eukaryota</taxon>
        <taxon>Metazoa</taxon>
        <taxon>Chordata</taxon>
        <taxon>Craniata</taxon>
        <taxon>Vertebrata</taxon>
        <taxon>Euteleostomi</taxon>
        <taxon>Amphibia</taxon>
        <taxon>Batrachia</taxon>
        <taxon>Anura</taxon>
        <taxon>Neobatrachia</taxon>
        <taxon>Hyloidea</taxon>
        <taxon>Leptodactylidae</taxon>
        <taxon>Leiuperinae</taxon>
        <taxon>Engystomops</taxon>
    </lineage>
</organism>
<keyword evidence="1" id="KW-0732">Signal</keyword>
<feature type="chain" id="PRO_5044715901" evidence="1">
    <location>
        <begin position="22"/>
        <end position="97"/>
    </location>
</feature>
<comment type="caution">
    <text evidence="2">The sequence shown here is derived from an EMBL/GenBank/DDBJ whole genome shotgun (WGS) entry which is preliminary data.</text>
</comment>
<evidence type="ECO:0000313" key="3">
    <source>
        <dbReference type="Proteomes" id="UP000824782"/>
    </source>
</evidence>
<feature type="signal peptide" evidence="1">
    <location>
        <begin position="1"/>
        <end position="21"/>
    </location>
</feature>
<evidence type="ECO:0000313" key="2">
    <source>
        <dbReference type="EMBL" id="KAG8599217.1"/>
    </source>
</evidence>
<dbReference type="EMBL" id="WNYA01000001">
    <property type="protein sequence ID" value="KAG8599218.1"/>
    <property type="molecule type" value="Genomic_DNA"/>
</dbReference>
<keyword evidence="3" id="KW-1185">Reference proteome</keyword>
<sequence>MPLFYGFLWMCLGLAVPLVEASVLAEEGILKDDTIANLLKEADEDLAPKKPHIQFNAHFSANPDEGCYLDPQNDDCLQNCHYNSSAKTFIRNYGCVQ</sequence>
<dbReference type="Proteomes" id="UP000824782">
    <property type="component" value="Unassembled WGS sequence"/>
</dbReference>